<dbReference type="HOGENOM" id="CLU_1802367_0_0_4"/>
<evidence type="ECO:0000256" key="1">
    <source>
        <dbReference type="SAM" id="MobiDB-lite"/>
    </source>
</evidence>
<proteinExistence type="predicted"/>
<accession>Q2KZN9</accession>
<sequence length="143" mass="15462">MKRVGGCTKKRFRGSIRQTAETLRSALQGDDMSKINVLRLLHLSDTNPVVAERLRPFEGCSVMAVLDTLAGLSSEFGLPFTSDEARAVLTSHEGLPRYLAGGYNDGLGLTRSAFLSQAPPGLPSTHPRRPTVRARPQSERGSA</sequence>
<dbReference type="Proteomes" id="UP000001977">
    <property type="component" value="Chromosome"/>
</dbReference>
<feature type="region of interest" description="Disordered" evidence="1">
    <location>
        <begin position="115"/>
        <end position="143"/>
    </location>
</feature>
<reference evidence="2 3" key="1">
    <citation type="journal article" date="2006" name="J. Bacteriol.">
        <title>Comparison of the genome sequence of the poultry pathogen Bordetella avium with those of B. bronchiseptica, B. pertussis, and B. parapertussis reveals extensive diversity in surface structures associated with host interaction.</title>
        <authorList>
            <person name="Sebaihia M."/>
            <person name="Preston A."/>
            <person name="Maskell D.J."/>
            <person name="Kuzmiak H."/>
            <person name="Connell T.D."/>
            <person name="King N.D."/>
            <person name="Orndorff P.E."/>
            <person name="Miyamoto D.M."/>
            <person name="Thomson N.R."/>
            <person name="Harris D."/>
            <person name="Goble A."/>
            <person name="Lord A."/>
            <person name="Murphy L."/>
            <person name="Quail M.A."/>
            <person name="Rutter S."/>
            <person name="Squares R."/>
            <person name="Squares S."/>
            <person name="Woodward J."/>
            <person name="Parkhill J."/>
            <person name="Temple L.M."/>
        </authorList>
    </citation>
    <scope>NUCLEOTIDE SEQUENCE [LARGE SCALE GENOMIC DNA]</scope>
    <source>
        <strain evidence="2 3">197N</strain>
    </source>
</reference>
<organism evidence="2 3">
    <name type="scientific">Bordetella avium (strain 197N)</name>
    <dbReference type="NCBI Taxonomy" id="360910"/>
    <lineage>
        <taxon>Bacteria</taxon>
        <taxon>Pseudomonadati</taxon>
        <taxon>Pseudomonadota</taxon>
        <taxon>Betaproteobacteria</taxon>
        <taxon>Burkholderiales</taxon>
        <taxon>Alcaligenaceae</taxon>
        <taxon>Bordetella</taxon>
    </lineage>
</organism>
<dbReference type="EMBL" id="AM167904">
    <property type="protein sequence ID" value="CAJ49665.1"/>
    <property type="molecule type" value="Genomic_DNA"/>
</dbReference>
<evidence type="ECO:0000313" key="2">
    <source>
        <dbReference type="EMBL" id="CAJ49665.1"/>
    </source>
</evidence>
<dbReference type="STRING" id="360910.BAV2056"/>
<dbReference type="AlphaFoldDB" id="Q2KZN9"/>
<protein>
    <submittedName>
        <fullName evidence="2">Uncharacterized protein</fullName>
    </submittedName>
</protein>
<keyword evidence="3" id="KW-1185">Reference proteome</keyword>
<name>Q2KZN9_BORA1</name>
<dbReference type="KEGG" id="bav:BAV2056"/>
<gene>
    <name evidence="2" type="ordered locus">BAV2056</name>
</gene>
<evidence type="ECO:0000313" key="3">
    <source>
        <dbReference type="Proteomes" id="UP000001977"/>
    </source>
</evidence>